<evidence type="ECO:0000256" key="4">
    <source>
        <dbReference type="ARBA" id="ARBA00023052"/>
    </source>
</evidence>
<dbReference type="EMBL" id="CDHK01000002">
    <property type="protein sequence ID" value="CEJ55931.1"/>
    <property type="molecule type" value="Genomic_DNA"/>
</dbReference>
<comment type="similarity">
    <text evidence="2">Belongs to the alpha-ketoglutarate dehydrogenase family.</text>
</comment>
<sequence length="92" mass="10706">MSICAPSPWEKAGDNPKWYPNASDVVWCQEESLNDELWSFAKIRMETILDTMDRHKGRWLLFTSREATPTVATGFAKEHRAQEEALSTFMRR</sequence>
<evidence type="ECO:0000313" key="6">
    <source>
        <dbReference type="EMBL" id="CEJ55931.1"/>
    </source>
</evidence>
<dbReference type="GO" id="GO:0004591">
    <property type="term" value="F:oxoglutarate dehydrogenase (succinyl-transferring) activity"/>
    <property type="evidence" value="ECO:0007669"/>
    <property type="project" value="TreeGrafter"/>
</dbReference>
<accession>A0A0F7TKG6</accession>
<dbReference type="InterPro" id="IPR011603">
    <property type="entry name" value="2oxoglutarate_DH_E1"/>
</dbReference>
<dbReference type="STRING" id="104259.A0A0F7TKG6"/>
<protein>
    <recommendedName>
        <fullName evidence="5">2-oxoglutarate dehydrogenase E1 component/KDG C-terminal domain-containing protein</fullName>
    </recommendedName>
</protein>
<dbReference type="InterPro" id="IPR031717">
    <property type="entry name" value="ODO-1/KGD_C"/>
</dbReference>
<dbReference type="InterPro" id="IPR042179">
    <property type="entry name" value="KGD_C_sf"/>
</dbReference>
<keyword evidence="4" id="KW-0786">Thiamine pyrophosphate</keyword>
<evidence type="ECO:0000256" key="2">
    <source>
        <dbReference type="ARBA" id="ARBA00006936"/>
    </source>
</evidence>
<dbReference type="OrthoDB" id="413077at2759"/>
<evidence type="ECO:0000313" key="7">
    <source>
        <dbReference type="Proteomes" id="UP000042958"/>
    </source>
</evidence>
<dbReference type="Pfam" id="PF16870">
    <property type="entry name" value="OxoGdeHyase_C"/>
    <property type="match status" value="1"/>
</dbReference>
<proteinExistence type="inferred from homology"/>
<dbReference type="PANTHER" id="PTHR23152">
    <property type="entry name" value="2-OXOGLUTARATE DEHYDROGENASE"/>
    <property type="match status" value="1"/>
</dbReference>
<evidence type="ECO:0000256" key="1">
    <source>
        <dbReference type="ARBA" id="ARBA00001964"/>
    </source>
</evidence>
<dbReference type="AlphaFoldDB" id="A0A0F7TKG6"/>
<evidence type="ECO:0000256" key="3">
    <source>
        <dbReference type="ARBA" id="ARBA00023002"/>
    </source>
</evidence>
<dbReference type="GO" id="GO:0005739">
    <property type="term" value="C:mitochondrion"/>
    <property type="evidence" value="ECO:0007669"/>
    <property type="project" value="TreeGrafter"/>
</dbReference>
<gene>
    <name evidence="6" type="ORF">PMG11_02160</name>
</gene>
<dbReference type="PANTHER" id="PTHR23152:SF4">
    <property type="entry name" value="2-OXOADIPATE DEHYDROGENASE COMPLEX COMPONENT E1"/>
    <property type="match status" value="1"/>
</dbReference>
<evidence type="ECO:0000259" key="5">
    <source>
        <dbReference type="Pfam" id="PF16870"/>
    </source>
</evidence>
<keyword evidence="3" id="KW-0560">Oxidoreductase</keyword>
<dbReference type="GO" id="GO:0006099">
    <property type="term" value="P:tricarboxylic acid cycle"/>
    <property type="evidence" value="ECO:0007669"/>
    <property type="project" value="TreeGrafter"/>
</dbReference>
<keyword evidence="7" id="KW-1185">Reference proteome</keyword>
<dbReference type="Gene3D" id="3.40.50.11610">
    <property type="entry name" value="Multifunctional 2-oxoglutarate metabolism enzyme, C-terminal domain"/>
    <property type="match status" value="1"/>
</dbReference>
<reference evidence="7" key="1">
    <citation type="journal article" date="2015" name="Genome Announc.">
        <title>Draft genome sequence of the fungus Penicillium brasilianum MG11.</title>
        <authorList>
            <person name="Horn F."/>
            <person name="Linde J."/>
            <person name="Mattern D.J."/>
            <person name="Walther G."/>
            <person name="Guthke R."/>
            <person name="Brakhage A.A."/>
            <person name="Valiante V."/>
        </authorList>
    </citation>
    <scope>NUCLEOTIDE SEQUENCE [LARGE SCALE GENOMIC DNA]</scope>
    <source>
        <strain evidence="7">MG11</strain>
    </source>
</reference>
<dbReference type="Proteomes" id="UP000042958">
    <property type="component" value="Unassembled WGS sequence"/>
</dbReference>
<comment type="cofactor">
    <cofactor evidence="1">
        <name>thiamine diphosphate</name>
        <dbReference type="ChEBI" id="CHEBI:58937"/>
    </cofactor>
</comment>
<dbReference type="GO" id="GO:0030976">
    <property type="term" value="F:thiamine pyrophosphate binding"/>
    <property type="evidence" value="ECO:0007669"/>
    <property type="project" value="InterPro"/>
</dbReference>
<dbReference type="GO" id="GO:0045252">
    <property type="term" value="C:oxoglutarate dehydrogenase complex"/>
    <property type="evidence" value="ECO:0007669"/>
    <property type="project" value="TreeGrafter"/>
</dbReference>
<organism evidence="6 7">
    <name type="scientific">Penicillium brasilianum</name>
    <dbReference type="NCBI Taxonomy" id="104259"/>
    <lineage>
        <taxon>Eukaryota</taxon>
        <taxon>Fungi</taxon>
        <taxon>Dikarya</taxon>
        <taxon>Ascomycota</taxon>
        <taxon>Pezizomycotina</taxon>
        <taxon>Eurotiomycetes</taxon>
        <taxon>Eurotiomycetidae</taxon>
        <taxon>Eurotiales</taxon>
        <taxon>Aspergillaceae</taxon>
        <taxon>Penicillium</taxon>
    </lineage>
</organism>
<feature type="domain" description="2-oxoglutarate dehydrogenase E1 component/KDG C-terminal" evidence="5">
    <location>
        <begin position="5"/>
        <end position="86"/>
    </location>
</feature>
<name>A0A0F7TKG6_PENBI</name>